<organism evidence="2 3">
    <name type="scientific">Kwoniella mangroviensis CBS 10435</name>
    <dbReference type="NCBI Taxonomy" id="1331196"/>
    <lineage>
        <taxon>Eukaryota</taxon>
        <taxon>Fungi</taxon>
        <taxon>Dikarya</taxon>
        <taxon>Basidiomycota</taxon>
        <taxon>Agaricomycotina</taxon>
        <taxon>Tremellomycetes</taxon>
        <taxon>Tremellales</taxon>
        <taxon>Cryptococcaceae</taxon>
        <taxon>Kwoniella</taxon>
    </lineage>
</organism>
<reference evidence="2 3" key="1">
    <citation type="submission" date="2013-07" db="EMBL/GenBank/DDBJ databases">
        <title>The Genome Sequence of Kwoniella mangroviensis CBS10435.</title>
        <authorList>
            <consortium name="The Broad Institute Genome Sequencing Platform"/>
            <person name="Cuomo C."/>
            <person name="Litvintseva A."/>
            <person name="Chen Y."/>
            <person name="Heitman J."/>
            <person name="Sun S."/>
            <person name="Springer D."/>
            <person name="Dromer F."/>
            <person name="Young S.K."/>
            <person name="Zeng Q."/>
            <person name="Gargeya S."/>
            <person name="Fitzgerald M."/>
            <person name="Abouelleil A."/>
            <person name="Alvarado L."/>
            <person name="Berlin A.M."/>
            <person name="Chapman S.B."/>
            <person name="Dewar J."/>
            <person name="Goldberg J."/>
            <person name="Griggs A."/>
            <person name="Gujja S."/>
            <person name="Hansen M."/>
            <person name="Howarth C."/>
            <person name="Imamovic A."/>
            <person name="Larimer J."/>
            <person name="McCowan C."/>
            <person name="Murphy C."/>
            <person name="Pearson M."/>
            <person name="Priest M."/>
            <person name="Roberts A."/>
            <person name="Saif S."/>
            <person name="Shea T."/>
            <person name="Sykes S."/>
            <person name="Wortman J."/>
            <person name="Nusbaum C."/>
            <person name="Birren B."/>
        </authorList>
    </citation>
    <scope>NUCLEOTIDE SEQUENCE [LARGE SCALE GENOMIC DNA]</scope>
    <source>
        <strain evidence="2 3">CBS 10435</strain>
    </source>
</reference>
<dbReference type="SUPFAM" id="SSF75304">
    <property type="entry name" value="Amidase signature (AS) enzymes"/>
    <property type="match status" value="1"/>
</dbReference>
<dbReference type="Pfam" id="PF01425">
    <property type="entry name" value="Amidase"/>
    <property type="match status" value="1"/>
</dbReference>
<dbReference type="PANTHER" id="PTHR11895:SF170">
    <property type="entry name" value="AMIDASE"/>
    <property type="match status" value="1"/>
</dbReference>
<name>A0A1B9ILG1_9TREE</name>
<dbReference type="InterPro" id="IPR036928">
    <property type="entry name" value="AS_sf"/>
</dbReference>
<dbReference type="InterPro" id="IPR000120">
    <property type="entry name" value="Amidase"/>
</dbReference>
<accession>A0A1B9ILG1</accession>
<keyword evidence="3" id="KW-1185">Reference proteome</keyword>
<dbReference type="PANTHER" id="PTHR11895">
    <property type="entry name" value="TRANSAMIDASE"/>
    <property type="match status" value="1"/>
</dbReference>
<feature type="domain" description="Amidase" evidence="1">
    <location>
        <begin position="85"/>
        <end position="518"/>
    </location>
</feature>
<evidence type="ECO:0000259" key="1">
    <source>
        <dbReference type="Pfam" id="PF01425"/>
    </source>
</evidence>
<evidence type="ECO:0000313" key="2">
    <source>
        <dbReference type="EMBL" id="OCF56466.1"/>
    </source>
</evidence>
<gene>
    <name evidence="2" type="ORF">L486_06410</name>
</gene>
<protein>
    <recommendedName>
        <fullName evidence="1">Amidase domain-containing protein</fullName>
    </recommendedName>
</protein>
<sequence length="540" mass="58779">MPIKTPVTAEELSAAAQRLSFTIPPDHEEEYLALLAKTDAQCELILDTPDHKPIPDFENFPRTDVYLPEKKDNPLRAWAWRCHAGSTEKDSSKLLSGKTVVFKDTVCMAGVPLLFGTDAFEDYTPDVDATVVSRVLDCGGHILGKAACEVTLSHLTFARTFLMGLLHLHHPSDPLKTLTPKASSSSGCGALIGSGQVDMAIGGDQGGSIRIPASFCGIVGLKPTFGLVPYTGVLTSDAGIDHVGPMTPTVLDCAILLQATAGYDNIDDRQLGAPKYGDIPRYRDLLLAARKSSIGPKKIGVLTEALNGRLVAGSVKRLILRAAQQFRALGMTVDEVSIPMFNLTPALSHIINKLASGGTRQGRQVGRRGLYLNDYWEHLLPWDQYKYDKAKYFVTGTAMSCEYAWLKYPTAYGRAMNLTRQMRDEFDKLFEQYDAIIMPTCPQPPRRHIPAHAGPLGWADHAPGTASITAAFNLTGHPALTIPVGFAFPMPEDILSEDDKGIKLPIGMMIVGKLFDEMGVMVVADALERSVDWKSIVDAE</sequence>
<dbReference type="Gene3D" id="3.90.1300.10">
    <property type="entry name" value="Amidase signature (AS) domain"/>
    <property type="match status" value="1"/>
</dbReference>
<dbReference type="InterPro" id="IPR023631">
    <property type="entry name" value="Amidase_dom"/>
</dbReference>
<dbReference type="OrthoDB" id="1879366at2759"/>
<evidence type="ECO:0000313" key="3">
    <source>
        <dbReference type="Proteomes" id="UP000092583"/>
    </source>
</evidence>
<dbReference type="EMBL" id="KV700091">
    <property type="protein sequence ID" value="OCF56466.1"/>
    <property type="molecule type" value="Genomic_DNA"/>
</dbReference>
<dbReference type="GO" id="GO:0003824">
    <property type="term" value="F:catalytic activity"/>
    <property type="evidence" value="ECO:0007669"/>
    <property type="project" value="InterPro"/>
</dbReference>
<dbReference type="STRING" id="1331196.A0A1B9ILG1"/>
<reference evidence="3" key="2">
    <citation type="submission" date="2013-12" db="EMBL/GenBank/DDBJ databases">
        <title>Evolution of pathogenesis and genome organization in the Tremellales.</title>
        <authorList>
            <person name="Cuomo C."/>
            <person name="Litvintseva A."/>
            <person name="Heitman J."/>
            <person name="Chen Y."/>
            <person name="Sun S."/>
            <person name="Springer D."/>
            <person name="Dromer F."/>
            <person name="Young S."/>
            <person name="Zeng Q."/>
            <person name="Chapman S."/>
            <person name="Gujja S."/>
            <person name="Saif S."/>
            <person name="Birren B."/>
        </authorList>
    </citation>
    <scope>NUCLEOTIDE SEQUENCE [LARGE SCALE GENOMIC DNA]</scope>
    <source>
        <strain evidence="3">CBS 10435</strain>
    </source>
</reference>
<proteinExistence type="predicted"/>
<dbReference type="Proteomes" id="UP000092583">
    <property type="component" value="Unassembled WGS sequence"/>
</dbReference>
<dbReference type="AlphaFoldDB" id="A0A1B9ILG1"/>